<dbReference type="EMBL" id="WMBA01000015">
    <property type="protein sequence ID" value="MTD54804.1"/>
    <property type="molecule type" value="Genomic_DNA"/>
</dbReference>
<evidence type="ECO:0000259" key="3">
    <source>
        <dbReference type="Pfam" id="PF00501"/>
    </source>
</evidence>
<evidence type="ECO:0000256" key="2">
    <source>
        <dbReference type="ARBA" id="ARBA00022598"/>
    </source>
</evidence>
<dbReference type="InterPro" id="IPR042099">
    <property type="entry name" value="ANL_N_sf"/>
</dbReference>
<evidence type="ECO:0000313" key="5">
    <source>
        <dbReference type="Proteomes" id="UP000440096"/>
    </source>
</evidence>
<dbReference type="NCBIfam" id="NF005850">
    <property type="entry name" value="PRK07768.1"/>
    <property type="match status" value="1"/>
</dbReference>
<dbReference type="GO" id="GO:0005886">
    <property type="term" value="C:plasma membrane"/>
    <property type="evidence" value="ECO:0007669"/>
    <property type="project" value="TreeGrafter"/>
</dbReference>
<dbReference type="GO" id="GO:0070566">
    <property type="term" value="F:adenylyltransferase activity"/>
    <property type="evidence" value="ECO:0007669"/>
    <property type="project" value="TreeGrafter"/>
</dbReference>
<name>A0A6N7Z3T4_9PSEU</name>
<sequence length="562" mass="59550">MSRFVETLVATAAGGGQQRGMVTGEPKEPVRRTWAEVHEQAKRLAGGLAEGGLRPGTPVAVLAAAPALIAPTVQGVWLAGGSVTMLHQPTQRTDLAVWAEDTVKVLNMIGAGLVLLGEPFDALGPVLTEHGIAFRMITELLDAEPLAEPVPMGEDDLALLQLTSGSTAEPKAVRITHGNLYVNIKAMVERAEFVFDSDIMVSWLPTFHDMGMVGFLTVPMTFGVELIKITPVEFLTGPLIWPALISKYGATTTAAPNFAYAIVGRRLAGVEDDDTYDLSTLRIALNGAEPIDPSAVKAFTDAGARFKMPAECVFPAYGMAEATLAVSFAPLFTGLTLDYVEADALEGEDRAVPVPEGDPRRGTDDARSFAVLGRPLDGLEAQIVDGDGKVLGEREVGEIRLRGEAVTPGYLTVDGPVPTQDADGWLATGDLGYLVDGQIIICGRQKDVIIMGGRNIYPTDIERAASSVDGVRAGNAVAVRIDAGTRRERFAVVLESKLAGDSEAERTLTKEVAARVRDAVDLRPFAVVVLPSGSLPKTPSGKVKRAATATQFADRIEQSASS</sequence>
<dbReference type="RefSeq" id="WP_154757011.1">
    <property type="nucleotide sequence ID" value="NZ_WMBA01000015.1"/>
</dbReference>
<dbReference type="Gene3D" id="3.40.50.12780">
    <property type="entry name" value="N-terminal domain of ligase-like"/>
    <property type="match status" value="1"/>
</dbReference>
<feature type="domain" description="AMP-dependent synthetase/ligase" evidence="3">
    <location>
        <begin position="27"/>
        <end position="411"/>
    </location>
</feature>
<comment type="similarity">
    <text evidence="1">Belongs to the ATP-dependent AMP-binding enzyme family.</text>
</comment>
<dbReference type="InterPro" id="IPR040097">
    <property type="entry name" value="FAAL/FAAC"/>
</dbReference>
<dbReference type="Gene3D" id="3.30.300.30">
    <property type="match status" value="1"/>
</dbReference>
<gene>
    <name evidence="4" type="ORF">GKO32_12545</name>
</gene>
<keyword evidence="2" id="KW-0436">Ligase</keyword>
<dbReference type="Pfam" id="PF00501">
    <property type="entry name" value="AMP-binding"/>
    <property type="match status" value="1"/>
</dbReference>
<dbReference type="OrthoDB" id="3671040at2"/>
<dbReference type="Proteomes" id="UP000440096">
    <property type="component" value="Unassembled WGS sequence"/>
</dbReference>
<dbReference type="PANTHER" id="PTHR22754">
    <property type="entry name" value="DISCO-INTERACTING PROTEIN 2 DIP2 -RELATED"/>
    <property type="match status" value="1"/>
</dbReference>
<dbReference type="PANTHER" id="PTHR22754:SF32">
    <property type="entry name" value="DISCO-INTERACTING PROTEIN 2"/>
    <property type="match status" value="1"/>
</dbReference>
<dbReference type="GO" id="GO:0006633">
    <property type="term" value="P:fatty acid biosynthetic process"/>
    <property type="evidence" value="ECO:0007669"/>
    <property type="project" value="TreeGrafter"/>
</dbReference>
<accession>A0A6N7Z3T4</accession>
<evidence type="ECO:0000313" key="4">
    <source>
        <dbReference type="EMBL" id="MTD54804.1"/>
    </source>
</evidence>
<dbReference type="AlphaFoldDB" id="A0A6N7Z3T4"/>
<keyword evidence="5" id="KW-1185">Reference proteome</keyword>
<organism evidence="4 5">
    <name type="scientific">Amycolatopsis pithecellobii</name>
    <dbReference type="NCBI Taxonomy" id="664692"/>
    <lineage>
        <taxon>Bacteria</taxon>
        <taxon>Bacillati</taxon>
        <taxon>Actinomycetota</taxon>
        <taxon>Actinomycetes</taxon>
        <taxon>Pseudonocardiales</taxon>
        <taxon>Pseudonocardiaceae</taxon>
        <taxon>Amycolatopsis</taxon>
    </lineage>
</organism>
<comment type="caution">
    <text evidence="4">The sequence shown here is derived from an EMBL/GenBank/DDBJ whole genome shotgun (WGS) entry which is preliminary data.</text>
</comment>
<protein>
    <submittedName>
        <fullName evidence="4">AMP-binding protein</fullName>
    </submittedName>
</protein>
<proteinExistence type="inferred from homology"/>
<dbReference type="CDD" id="cd05931">
    <property type="entry name" value="FAAL"/>
    <property type="match status" value="1"/>
</dbReference>
<reference evidence="4 5" key="1">
    <citation type="submission" date="2019-11" db="EMBL/GenBank/DDBJ databases">
        <title>Draft genome of Amycolatopsis RM579.</title>
        <authorList>
            <person name="Duangmal K."/>
            <person name="Mingma R."/>
        </authorList>
    </citation>
    <scope>NUCLEOTIDE SEQUENCE [LARGE SCALE GENOMIC DNA]</scope>
    <source>
        <strain evidence="4 5">RM579</strain>
    </source>
</reference>
<dbReference type="InterPro" id="IPR045851">
    <property type="entry name" value="AMP-bd_C_sf"/>
</dbReference>
<dbReference type="SUPFAM" id="SSF56801">
    <property type="entry name" value="Acetyl-CoA synthetase-like"/>
    <property type="match status" value="1"/>
</dbReference>
<evidence type="ECO:0000256" key="1">
    <source>
        <dbReference type="ARBA" id="ARBA00006432"/>
    </source>
</evidence>
<dbReference type="GO" id="GO:0016874">
    <property type="term" value="F:ligase activity"/>
    <property type="evidence" value="ECO:0007669"/>
    <property type="project" value="UniProtKB-KW"/>
</dbReference>
<dbReference type="InterPro" id="IPR000873">
    <property type="entry name" value="AMP-dep_synth/lig_dom"/>
</dbReference>